<dbReference type="RefSeq" id="WP_210653039.1">
    <property type="nucleotide sequence ID" value="NZ_JAGKQQ010000001.1"/>
</dbReference>
<protein>
    <recommendedName>
        <fullName evidence="3">Winged helix-turn-helix domain-containing protein</fullName>
    </recommendedName>
</protein>
<keyword evidence="2" id="KW-1185">Reference proteome</keyword>
<evidence type="ECO:0000313" key="1">
    <source>
        <dbReference type="EMBL" id="MBP3954931.1"/>
    </source>
</evidence>
<sequence length="189" mass="21619">MKSDTLLRIKFPSVEPACPLDWRAVMTYGVCLWHSPKTISAVAALTGFHRSRDLPALVSTLEKYNLVDSDTLRAKLPKPENGWFKYWDKTEDRFPLAYRWIGVRSRACPLTPYQNLIYWTMVSLGKQLPNYNLEGLATIMGVDTDGMSGAMQQLKAKGCLGEERFTLIPPGKLCDWWRLNPTSDLARYW</sequence>
<comment type="caution">
    <text evidence="1">The sequence shown here is derived from an EMBL/GenBank/DDBJ whole genome shotgun (WGS) entry which is preliminary data.</text>
</comment>
<organism evidence="1 2">
    <name type="scientific">Gemmata palustris</name>
    <dbReference type="NCBI Taxonomy" id="2822762"/>
    <lineage>
        <taxon>Bacteria</taxon>
        <taxon>Pseudomonadati</taxon>
        <taxon>Planctomycetota</taxon>
        <taxon>Planctomycetia</taxon>
        <taxon>Gemmatales</taxon>
        <taxon>Gemmataceae</taxon>
        <taxon>Gemmata</taxon>
    </lineage>
</organism>
<dbReference type="Proteomes" id="UP000676565">
    <property type="component" value="Unassembled WGS sequence"/>
</dbReference>
<evidence type="ECO:0000313" key="2">
    <source>
        <dbReference type="Proteomes" id="UP000676565"/>
    </source>
</evidence>
<accession>A0ABS5BMJ6</accession>
<dbReference type="EMBL" id="JAGKQQ010000001">
    <property type="protein sequence ID" value="MBP3954931.1"/>
    <property type="molecule type" value="Genomic_DNA"/>
</dbReference>
<gene>
    <name evidence="1" type="ORF">J8F10_06505</name>
</gene>
<evidence type="ECO:0008006" key="3">
    <source>
        <dbReference type="Google" id="ProtNLM"/>
    </source>
</evidence>
<name>A0ABS5BMJ6_9BACT</name>
<reference evidence="1 2" key="1">
    <citation type="submission" date="2021-04" db="EMBL/GenBank/DDBJ databases">
        <authorList>
            <person name="Ivanova A."/>
        </authorList>
    </citation>
    <scope>NUCLEOTIDE SEQUENCE [LARGE SCALE GENOMIC DNA]</scope>
    <source>
        <strain evidence="1 2">G18</strain>
    </source>
</reference>
<proteinExistence type="predicted"/>